<dbReference type="AlphaFoldDB" id="A0AAN7S8F7"/>
<accession>A0AAN7S8F7</accession>
<proteinExistence type="predicted"/>
<reference evidence="2" key="1">
    <citation type="submission" date="2023-01" db="EMBL/GenBank/DDBJ databases">
        <title>Key to firefly adult light organ development and bioluminescence: homeobox transcription factors regulate luciferase expression and transportation to peroxisome.</title>
        <authorList>
            <person name="Fu X."/>
        </authorList>
    </citation>
    <scope>NUCLEOTIDE SEQUENCE [LARGE SCALE GENOMIC DNA]</scope>
</reference>
<comment type="caution">
    <text evidence="1">The sequence shown here is derived from an EMBL/GenBank/DDBJ whole genome shotgun (WGS) entry which is preliminary data.</text>
</comment>
<name>A0AAN7S8F7_9COLE</name>
<evidence type="ECO:0000313" key="1">
    <source>
        <dbReference type="EMBL" id="KAK4877621.1"/>
    </source>
</evidence>
<dbReference type="EMBL" id="JARPUR010000004">
    <property type="protein sequence ID" value="KAK4877621.1"/>
    <property type="molecule type" value="Genomic_DNA"/>
</dbReference>
<sequence>MWSYVMAAARGDQRRRPGSVFTVHSTSYGPGPCRDSGLNLHSSYNRDPSRTARRTIFASYSKDALTAESTDELSKLSRDGSKDDVLSEVRIHTPIRHIRRLSQQSYARQQYIPQHMIDDAKKVSLELLPNKLKDTYEKEFSDFVKFGKQQWVYLEQ</sequence>
<organism evidence="1 2">
    <name type="scientific">Aquatica leii</name>
    <dbReference type="NCBI Taxonomy" id="1421715"/>
    <lineage>
        <taxon>Eukaryota</taxon>
        <taxon>Metazoa</taxon>
        <taxon>Ecdysozoa</taxon>
        <taxon>Arthropoda</taxon>
        <taxon>Hexapoda</taxon>
        <taxon>Insecta</taxon>
        <taxon>Pterygota</taxon>
        <taxon>Neoptera</taxon>
        <taxon>Endopterygota</taxon>
        <taxon>Coleoptera</taxon>
        <taxon>Polyphaga</taxon>
        <taxon>Elateriformia</taxon>
        <taxon>Elateroidea</taxon>
        <taxon>Lampyridae</taxon>
        <taxon>Luciolinae</taxon>
        <taxon>Aquatica</taxon>
    </lineage>
</organism>
<protein>
    <submittedName>
        <fullName evidence="1">Uncharacterized protein</fullName>
    </submittedName>
</protein>
<keyword evidence="2" id="KW-1185">Reference proteome</keyword>
<gene>
    <name evidence="1" type="ORF">RN001_010127</name>
</gene>
<evidence type="ECO:0000313" key="2">
    <source>
        <dbReference type="Proteomes" id="UP001353858"/>
    </source>
</evidence>
<dbReference type="Proteomes" id="UP001353858">
    <property type="component" value="Unassembled WGS sequence"/>
</dbReference>